<evidence type="ECO:0000313" key="1">
    <source>
        <dbReference type="EMBL" id="KAF2805194.1"/>
    </source>
</evidence>
<evidence type="ECO:0000313" key="2">
    <source>
        <dbReference type="Proteomes" id="UP000504636"/>
    </source>
</evidence>
<dbReference type="RefSeq" id="XP_033572158.1">
    <property type="nucleotide sequence ID" value="XM_033712463.1"/>
</dbReference>
<dbReference type="Proteomes" id="UP000504636">
    <property type="component" value="Unplaced"/>
</dbReference>
<reference evidence="3" key="3">
    <citation type="submission" date="2025-04" db="UniProtKB">
        <authorList>
            <consortium name="RefSeq"/>
        </authorList>
    </citation>
    <scope>IDENTIFICATION</scope>
    <source>
        <strain evidence="3">CBS 304.34</strain>
    </source>
</reference>
<gene>
    <name evidence="1 3" type="ORF">BDZ99DRAFT_115075</name>
</gene>
<dbReference type="AlphaFoldDB" id="A0A6A6YB05"/>
<organism evidence="1">
    <name type="scientific">Mytilinidion resinicola</name>
    <dbReference type="NCBI Taxonomy" id="574789"/>
    <lineage>
        <taxon>Eukaryota</taxon>
        <taxon>Fungi</taxon>
        <taxon>Dikarya</taxon>
        <taxon>Ascomycota</taxon>
        <taxon>Pezizomycotina</taxon>
        <taxon>Dothideomycetes</taxon>
        <taxon>Pleosporomycetidae</taxon>
        <taxon>Mytilinidiales</taxon>
        <taxon>Mytilinidiaceae</taxon>
        <taxon>Mytilinidion</taxon>
    </lineage>
</organism>
<name>A0A6A6YB05_9PEZI</name>
<proteinExistence type="predicted"/>
<keyword evidence="2" id="KW-1185">Reference proteome</keyword>
<dbReference type="GeneID" id="54453356"/>
<sequence length="191" mass="22122">MYVEPNDDPIFPARPSPARMKEGNRLFWNDLQRSTVLACVDVFELRHPRSGAIWYSRYQNISQLSLPEWQNPSVSKSLHIANMSYFTPEYFDSKYTGMSEHFQVHKKIRDFYSSPLHREQWKVEARKMFATRLALLQFNILDVAQGLGHDLPYARACSWTITRTDAEVSCFSPGTGGTSACLIYWGLIYLQ</sequence>
<reference evidence="1 3" key="1">
    <citation type="journal article" date="2020" name="Stud. Mycol.">
        <title>101 Dothideomycetes genomes: a test case for predicting lifestyles and emergence of pathogens.</title>
        <authorList>
            <person name="Haridas S."/>
            <person name="Albert R."/>
            <person name="Binder M."/>
            <person name="Bloem J."/>
            <person name="Labutti K."/>
            <person name="Salamov A."/>
            <person name="Andreopoulos B."/>
            <person name="Baker S."/>
            <person name="Barry K."/>
            <person name="Bills G."/>
            <person name="Bluhm B."/>
            <person name="Cannon C."/>
            <person name="Castanera R."/>
            <person name="Culley D."/>
            <person name="Daum C."/>
            <person name="Ezra D."/>
            <person name="Gonzalez J."/>
            <person name="Henrissat B."/>
            <person name="Kuo A."/>
            <person name="Liang C."/>
            <person name="Lipzen A."/>
            <person name="Lutzoni F."/>
            <person name="Magnuson J."/>
            <person name="Mondo S."/>
            <person name="Nolan M."/>
            <person name="Ohm R."/>
            <person name="Pangilinan J."/>
            <person name="Park H.-J."/>
            <person name="Ramirez L."/>
            <person name="Alfaro M."/>
            <person name="Sun H."/>
            <person name="Tritt A."/>
            <person name="Yoshinaga Y."/>
            <person name="Zwiers L.-H."/>
            <person name="Turgeon B."/>
            <person name="Goodwin S."/>
            <person name="Spatafora J."/>
            <person name="Crous P."/>
            <person name="Grigoriev I."/>
        </authorList>
    </citation>
    <scope>NUCLEOTIDE SEQUENCE</scope>
    <source>
        <strain evidence="1 3">CBS 304.34</strain>
    </source>
</reference>
<protein>
    <submittedName>
        <fullName evidence="1 3">Uncharacterized protein</fullName>
    </submittedName>
</protein>
<evidence type="ECO:0000313" key="3">
    <source>
        <dbReference type="RefSeq" id="XP_033572158.1"/>
    </source>
</evidence>
<dbReference type="EMBL" id="MU003710">
    <property type="protein sequence ID" value="KAF2805194.1"/>
    <property type="molecule type" value="Genomic_DNA"/>
</dbReference>
<accession>A0A6A6YB05</accession>
<reference evidence="3" key="2">
    <citation type="submission" date="2020-04" db="EMBL/GenBank/DDBJ databases">
        <authorList>
            <consortium name="NCBI Genome Project"/>
        </authorList>
    </citation>
    <scope>NUCLEOTIDE SEQUENCE</scope>
    <source>
        <strain evidence="3">CBS 304.34</strain>
    </source>
</reference>
<dbReference type="OrthoDB" id="3540210at2759"/>